<dbReference type="STRING" id="633697.EubceDRAFT1_2623"/>
<dbReference type="Proteomes" id="UP000005753">
    <property type="component" value="Chromosome"/>
</dbReference>
<dbReference type="eggNOG" id="ENOG5032YMG">
    <property type="taxonomic scope" value="Bacteria"/>
</dbReference>
<evidence type="ECO:0000256" key="1">
    <source>
        <dbReference type="SAM" id="SignalP"/>
    </source>
</evidence>
<gene>
    <name evidence="2" type="ORF">EubceDRAFT1_2623</name>
</gene>
<dbReference type="EMBL" id="CM001487">
    <property type="protein sequence ID" value="EIM58336.1"/>
    <property type="molecule type" value="Genomic_DNA"/>
</dbReference>
<evidence type="ECO:0000313" key="2">
    <source>
        <dbReference type="EMBL" id="EIM58336.1"/>
    </source>
</evidence>
<feature type="signal peptide" evidence="1">
    <location>
        <begin position="1"/>
        <end position="21"/>
    </location>
</feature>
<feature type="chain" id="PRO_5038791322" description="Lipoprotein" evidence="1">
    <location>
        <begin position="22"/>
        <end position="170"/>
    </location>
</feature>
<dbReference type="PROSITE" id="PS51257">
    <property type="entry name" value="PROKAR_LIPOPROTEIN"/>
    <property type="match status" value="1"/>
</dbReference>
<reference evidence="2 3" key="2">
    <citation type="submission" date="2012-02" db="EMBL/GenBank/DDBJ databases">
        <title>Improved High-Quality Draft sequence of Eubacterium cellulosolvens 6.</title>
        <authorList>
            <consortium name="US DOE Joint Genome Institute"/>
            <person name="Lucas S."/>
            <person name="Han J."/>
            <person name="Lapidus A."/>
            <person name="Cheng J.-F."/>
            <person name="Goodwin L."/>
            <person name="Pitluck S."/>
            <person name="Peters L."/>
            <person name="Mikhailova N."/>
            <person name="Gu W."/>
            <person name="Detter J.C."/>
            <person name="Han C."/>
            <person name="Tapia R."/>
            <person name="Land M."/>
            <person name="Hauser L."/>
            <person name="Kyrpides N."/>
            <person name="Ivanova N."/>
            <person name="Pagani I."/>
            <person name="Johnson E."/>
            <person name="Mukhopadhyay B."/>
            <person name="Anderson I."/>
            <person name="Woyke T."/>
        </authorList>
    </citation>
    <scope>NUCLEOTIDE SEQUENCE [LARGE SCALE GENOMIC DNA]</scope>
    <source>
        <strain evidence="2 3">6</strain>
    </source>
</reference>
<name>I5AX13_EUBC6</name>
<keyword evidence="1" id="KW-0732">Signal</keyword>
<keyword evidence="3" id="KW-1185">Reference proteome</keyword>
<dbReference type="InterPro" id="IPR046350">
    <property type="entry name" value="Cystatin_sf"/>
</dbReference>
<sequence>MNRKKWVIATLVAGMAVAATACGNASDTKPKEADAVRTESAEVQADSVEEILCGGWGRAESSEVTDEVKKILEKAEEDFVGSTIEPEAYLGSQVVAGKNHAILCKVTAVVPDAKPMNSIVYIYEDLEGNCTITDFTDIPEDVDVKDLDVVWKLIGTKKYSPSENAEDKTE</sequence>
<dbReference type="AlphaFoldDB" id="I5AX13"/>
<organism evidence="2 3">
    <name type="scientific">Eubacterium cellulosolvens (strain ATCC 43171 / JCM 9499 / 6)</name>
    <name type="common">Cillobacterium cellulosolvens</name>
    <dbReference type="NCBI Taxonomy" id="633697"/>
    <lineage>
        <taxon>Bacteria</taxon>
        <taxon>Bacillati</taxon>
        <taxon>Bacillota</taxon>
        <taxon>Clostridia</taxon>
        <taxon>Eubacteriales</taxon>
        <taxon>Eubacteriaceae</taxon>
        <taxon>Eubacterium</taxon>
    </lineage>
</organism>
<accession>I5AX13</accession>
<proteinExistence type="predicted"/>
<reference evidence="2 3" key="1">
    <citation type="submission" date="2010-08" db="EMBL/GenBank/DDBJ databases">
        <authorList>
            <consortium name="US DOE Joint Genome Institute (JGI-PGF)"/>
            <person name="Lucas S."/>
            <person name="Copeland A."/>
            <person name="Lapidus A."/>
            <person name="Cheng J.-F."/>
            <person name="Bruce D."/>
            <person name="Goodwin L."/>
            <person name="Pitluck S."/>
            <person name="Land M.L."/>
            <person name="Hauser L."/>
            <person name="Chang Y.-J."/>
            <person name="Anderson I.J."/>
            <person name="Johnson E."/>
            <person name="Mulhopadhyay B."/>
            <person name="Kyrpides N."/>
            <person name="Woyke T.J."/>
        </authorList>
    </citation>
    <scope>NUCLEOTIDE SEQUENCE [LARGE SCALE GENOMIC DNA]</scope>
    <source>
        <strain evidence="2 3">6</strain>
    </source>
</reference>
<protein>
    <recommendedName>
        <fullName evidence="4">Lipoprotein</fullName>
    </recommendedName>
</protein>
<dbReference type="HOGENOM" id="CLU_1568381_0_0_9"/>
<dbReference type="SUPFAM" id="SSF54403">
    <property type="entry name" value="Cystatin/monellin"/>
    <property type="match status" value="1"/>
</dbReference>
<evidence type="ECO:0000313" key="3">
    <source>
        <dbReference type="Proteomes" id="UP000005753"/>
    </source>
</evidence>
<evidence type="ECO:0008006" key="4">
    <source>
        <dbReference type="Google" id="ProtNLM"/>
    </source>
</evidence>
<dbReference type="OrthoDB" id="6505153at2"/>